<dbReference type="Proteomes" id="UP000240357">
    <property type="component" value="Unassembled WGS sequence"/>
</dbReference>
<protein>
    <submittedName>
        <fullName evidence="2">Uncharacterized protein</fullName>
    </submittedName>
</protein>
<proteinExistence type="predicted"/>
<reference evidence="2 3" key="1">
    <citation type="submission" date="2018-03" db="EMBL/GenBank/DDBJ databases">
        <title>Adhaeribacter sp. HMF7605 Genome sequencing and assembly.</title>
        <authorList>
            <person name="Kang H."/>
            <person name="Kang J."/>
            <person name="Cha I."/>
            <person name="Kim H."/>
            <person name="Joh K."/>
        </authorList>
    </citation>
    <scope>NUCLEOTIDE SEQUENCE [LARGE SCALE GENOMIC DNA]</scope>
    <source>
        <strain evidence="2 3">HMF7605</strain>
    </source>
</reference>
<feature type="transmembrane region" description="Helical" evidence="1">
    <location>
        <begin position="30"/>
        <end position="49"/>
    </location>
</feature>
<evidence type="ECO:0000256" key="1">
    <source>
        <dbReference type="SAM" id="Phobius"/>
    </source>
</evidence>
<name>A0A2T2YGL8_9BACT</name>
<accession>A0A2T2YGL8</accession>
<evidence type="ECO:0000313" key="2">
    <source>
        <dbReference type="EMBL" id="PSR54640.1"/>
    </source>
</evidence>
<keyword evidence="1" id="KW-1133">Transmembrane helix</keyword>
<keyword evidence="1" id="KW-0472">Membrane</keyword>
<organism evidence="2 3">
    <name type="scientific">Adhaeribacter arboris</name>
    <dbReference type="NCBI Taxonomy" id="2072846"/>
    <lineage>
        <taxon>Bacteria</taxon>
        <taxon>Pseudomonadati</taxon>
        <taxon>Bacteroidota</taxon>
        <taxon>Cytophagia</taxon>
        <taxon>Cytophagales</taxon>
        <taxon>Hymenobacteraceae</taxon>
        <taxon>Adhaeribacter</taxon>
    </lineage>
</organism>
<keyword evidence="3" id="KW-1185">Reference proteome</keyword>
<gene>
    <name evidence="2" type="ORF">AHMF7605_14550</name>
</gene>
<dbReference type="AlphaFoldDB" id="A0A2T2YGL8"/>
<comment type="caution">
    <text evidence="2">The sequence shown here is derived from an EMBL/GenBank/DDBJ whole genome shotgun (WGS) entry which is preliminary data.</text>
</comment>
<sequence length="66" mass="7809">MRVAYIVLKAKCLGYIYCSRKNKYPWKVQATYFILFDCLTLQYFNLAFFKEGNNNKKNNTGVNKLV</sequence>
<evidence type="ECO:0000313" key="3">
    <source>
        <dbReference type="Proteomes" id="UP000240357"/>
    </source>
</evidence>
<dbReference type="EMBL" id="PYFT01000001">
    <property type="protein sequence ID" value="PSR54640.1"/>
    <property type="molecule type" value="Genomic_DNA"/>
</dbReference>
<keyword evidence="1" id="KW-0812">Transmembrane</keyword>